<reference evidence="8 9" key="1">
    <citation type="journal article" date="2016" name="Nat. Commun.">
        <title>Thousands of microbial genomes shed light on interconnected biogeochemical processes in an aquifer system.</title>
        <authorList>
            <person name="Anantharaman K."/>
            <person name="Brown C.T."/>
            <person name="Hug L.A."/>
            <person name="Sharon I."/>
            <person name="Castelle C.J."/>
            <person name="Probst A.J."/>
            <person name="Thomas B.C."/>
            <person name="Singh A."/>
            <person name="Wilkins M.J."/>
            <person name="Karaoz U."/>
            <person name="Brodie E.L."/>
            <person name="Williams K.H."/>
            <person name="Hubbard S.S."/>
            <person name="Banfield J.F."/>
        </authorList>
    </citation>
    <scope>NUCLEOTIDE SEQUENCE [LARGE SCALE GENOMIC DNA]</scope>
</reference>
<dbReference type="Pfam" id="PF00892">
    <property type="entry name" value="EamA"/>
    <property type="match status" value="2"/>
</dbReference>
<keyword evidence="5 6" id="KW-0472">Membrane</keyword>
<comment type="similarity">
    <text evidence="2">Belongs to the EamA transporter family.</text>
</comment>
<keyword evidence="3 6" id="KW-0812">Transmembrane</keyword>
<dbReference type="PANTHER" id="PTHR32322">
    <property type="entry name" value="INNER MEMBRANE TRANSPORTER"/>
    <property type="match status" value="1"/>
</dbReference>
<dbReference type="SUPFAM" id="SSF103481">
    <property type="entry name" value="Multidrug resistance efflux transporter EmrE"/>
    <property type="match status" value="2"/>
</dbReference>
<sequence length="283" mass="30938">MSWPILAIISIFTVSIATLLERVLMKGEESDPISYAIVFQFALGLISFVFALLFGKFVLPNLEGLTLRFILSAFLWAGATVFSFKAIKTLSAGELTILTTSSSVIAMLLGVIFLKELFSLKIAIGALLVFLSIWILNSKKLSFNSKQGVMFALISAFCAGIAVVNDAFILKTYEAFSYTAIMSILPGVILSLLFPKKLAKTKELLNPKSIKLMFIFCLFYSIQAITYYLAFQNGAPVSQLSPLTKSSIVLTVILGAIFLNERKDLMRKIIASLVVTNGAILLG</sequence>
<name>A0A1F7IDS3_9BACT</name>
<keyword evidence="4 6" id="KW-1133">Transmembrane helix</keyword>
<comment type="caution">
    <text evidence="8">The sequence shown here is derived from an EMBL/GenBank/DDBJ whole genome shotgun (WGS) entry which is preliminary data.</text>
</comment>
<feature type="transmembrane region" description="Helical" evidence="6">
    <location>
        <begin position="6"/>
        <end position="24"/>
    </location>
</feature>
<comment type="subcellular location">
    <subcellularLocation>
        <location evidence="1">Membrane</location>
        <topology evidence="1">Multi-pass membrane protein</topology>
    </subcellularLocation>
</comment>
<evidence type="ECO:0000313" key="9">
    <source>
        <dbReference type="Proteomes" id="UP000177698"/>
    </source>
</evidence>
<dbReference type="InterPro" id="IPR037185">
    <property type="entry name" value="EmrE-like"/>
</dbReference>
<evidence type="ECO:0000259" key="7">
    <source>
        <dbReference type="Pfam" id="PF00892"/>
    </source>
</evidence>
<evidence type="ECO:0000256" key="3">
    <source>
        <dbReference type="ARBA" id="ARBA00022692"/>
    </source>
</evidence>
<feature type="transmembrane region" description="Helical" evidence="6">
    <location>
        <begin position="65"/>
        <end position="84"/>
    </location>
</feature>
<evidence type="ECO:0000256" key="2">
    <source>
        <dbReference type="ARBA" id="ARBA00007362"/>
    </source>
</evidence>
<feature type="transmembrane region" description="Helical" evidence="6">
    <location>
        <begin position="36"/>
        <end position="59"/>
    </location>
</feature>
<gene>
    <name evidence="8" type="ORF">A2954_00665</name>
</gene>
<feature type="transmembrane region" description="Helical" evidence="6">
    <location>
        <begin position="96"/>
        <end position="114"/>
    </location>
</feature>
<dbReference type="EMBL" id="MGAG01000011">
    <property type="protein sequence ID" value="OGK41499.1"/>
    <property type="molecule type" value="Genomic_DNA"/>
</dbReference>
<feature type="transmembrane region" description="Helical" evidence="6">
    <location>
        <begin position="214"/>
        <end position="231"/>
    </location>
</feature>
<protein>
    <recommendedName>
        <fullName evidence="7">EamA domain-containing protein</fullName>
    </recommendedName>
</protein>
<dbReference type="InterPro" id="IPR000620">
    <property type="entry name" value="EamA_dom"/>
</dbReference>
<dbReference type="InterPro" id="IPR050638">
    <property type="entry name" value="AA-Vitamin_Transporters"/>
</dbReference>
<proteinExistence type="inferred from homology"/>
<feature type="domain" description="EamA" evidence="7">
    <location>
        <begin position="148"/>
        <end position="275"/>
    </location>
</feature>
<feature type="transmembrane region" description="Helical" evidence="6">
    <location>
        <begin position="175"/>
        <end position="194"/>
    </location>
</feature>
<feature type="transmembrane region" description="Helical" evidence="6">
    <location>
        <begin position="120"/>
        <end position="137"/>
    </location>
</feature>
<evidence type="ECO:0000256" key="6">
    <source>
        <dbReference type="SAM" id="Phobius"/>
    </source>
</evidence>
<evidence type="ECO:0000256" key="1">
    <source>
        <dbReference type="ARBA" id="ARBA00004141"/>
    </source>
</evidence>
<evidence type="ECO:0000256" key="5">
    <source>
        <dbReference type="ARBA" id="ARBA00023136"/>
    </source>
</evidence>
<feature type="transmembrane region" description="Helical" evidence="6">
    <location>
        <begin position="149"/>
        <end position="169"/>
    </location>
</feature>
<feature type="domain" description="EamA" evidence="7">
    <location>
        <begin position="2"/>
        <end position="137"/>
    </location>
</feature>
<accession>A0A1F7IDS3</accession>
<dbReference type="PANTHER" id="PTHR32322:SF2">
    <property type="entry name" value="EAMA DOMAIN-CONTAINING PROTEIN"/>
    <property type="match status" value="1"/>
</dbReference>
<evidence type="ECO:0000256" key="4">
    <source>
        <dbReference type="ARBA" id="ARBA00022989"/>
    </source>
</evidence>
<dbReference type="Gene3D" id="1.10.3730.20">
    <property type="match status" value="1"/>
</dbReference>
<dbReference type="GO" id="GO:0016020">
    <property type="term" value="C:membrane"/>
    <property type="evidence" value="ECO:0007669"/>
    <property type="project" value="UniProtKB-SubCell"/>
</dbReference>
<dbReference type="Proteomes" id="UP000177698">
    <property type="component" value="Unassembled WGS sequence"/>
</dbReference>
<feature type="transmembrane region" description="Helical" evidence="6">
    <location>
        <begin position="243"/>
        <end position="260"/>
    </location>
</feature>
<evidence type="ECO:0000313" key="8">
    <source>
        <dbReference type="EMBL" id="OGK41499.1"/>
    </source>
</evidence>
<dbReference type="AlphaFoldDB" id="A0A1F7IDS3"/>
<organism evidence="8 9">
    <name type="scientific">Candidatus Roizmanbacteria bacterium RIFCSPLOWO2_01_FULL_37_12</name>
    <dbReference type="NCBI Taxonomy" id="1802056"/>
    <lineage>
        <taxon>Bacteria</taxon>
        <taxon>Candidatus Roizmaniibacteriota</taxon>
    </lineage>
</organism>
<dbReference type="STRING" id="1802056.A2954_00665"/>